<dbReference type="Proteomes" id="UP000286931">
    <property type="component" value="Unassembled WGS sequence"/>
</dbReference>
<protein>
    <submittedName>
        <fullName evidence="2">Uncharacterized protein</fullName>
    </submittedName>
</protein>
<sequence>MPETNSSLACVLASTYRASAPLYRVFIGTTTPPAVSAPSAATIQSGEFGAHTPTRSPLRTPAAMAAAAARRTRSRSSV</sequence>
<keyword evidence="3" id="KW-1185">Reference proteome</keyword>
<comment type="caution">
    <text evidence="2">The sequence shown here is derived from an EMBL/GenBank/DDBJ whole genome shotgun (WGS) entry which is preliminary data.</text>
</comment>
<accession>A0A401YCN4</accession>
<evidence type="ECO:0000256" key="1">
    <source>
        <dbReference type="SAM" id="MobiDB-lite"/>
    </source>
</evidence>
<reference evidence="2 3" key="1">
    <citation type="submission" date="2018-12" db="EMBL/GenBank/DDBJ databases">
        <title>Draft genome sequence of Embleya hyalina NBRC 13850T.</title>
        <authorList>
            <person name="Komaki H."/>
            <person name="Hosoyama A."/>
            <person name="Kimura A."/>
            <person name="Ichikawa N."/>
            <person name="Tamura T."/>
        </authorList>
    </citation>
    <scope>NUCLEOTIDE SEQUENCE [LARGE SCALE GENOMIC DNA]</scope>
    <source>
        <strain evidence="2 3">NBRC 13850</strain>
    </source>
</reference>
<evidence type="ECO:0000313" key="2">
    <source>
        <dbReference type="EMBL" id="GCD92370.1"/>
    </source>
</evidence>
<feature type="region of interest" description="Disordered" evidence="1">
    <location>
        <begin position="46"/>
        <end position="78"/>
    </location>
</feature>
<dbReference type="AlphaFoldDB" id="A0A401YCN4"/>
<proteinExistence type="predicted"/>
<organism evidence="2 3">
    <name type="scientific">Embleya hyalina</name>
    <dbReference type="NCBI Taxonomy" id="516124"/>
    <lineage>
        <taxon>Bacteria</taxon>
        <taxon>Bacillati</taxon>
        <taxon>Actinomycetota</taxon>
        <taxon>Actinomycetes</taxon>
        <taxon>Kitasatosporales</taxon>
        <taxon>Streptomycetaceae</taxon>
        <taxon>Embleya</taxon>
    </lineage>
</organism>
<gene>
    <name evidence="2" type="ORF">EHYA_00008</name>
</gene>
<dbReference type="EMBL" id="BIFH01000010">
    <property type="protein sequence ID" value="GCD92370.1"/>
    <property type="molecule type" value="Genomic_DNA"/>
</dbReference>
<name>A0A401YCN4_9ACTN</name>
<evidence type="ECO:0000313" key="3">
    <source>
        <dbReference type="Proteomes" id="UP000286931"/>
    </source>
</evidence>